<reference evidence="1" key="1">
    <citation type="submission" date="2022-06" db="EMBL/GenBank/DDBJ databases">
        <title>Nostosin G and Spiroidesin B from the Cyanobacterium Dolichospermum sp. NIES-1697.</title>
        <authorList>
            <person name="Phan C.-S."/>
            <person name="Mehjabin J.J."/>
            <person name="Anas A.R.J."/>
            <person name="Hayasaka M."/>
            <person name="Onoki R."/>
            <person name="Wang J."/>
            <person name="Umezawa T."/>
            <person name="Washio K."/>
            <person name="Morikawa M."/>
            <person name="Okino T."/>
        </authorList>
    </citation>
    <scope>NUCLEOTIDE SEQUENCE</scope>
    <source>
        <strain evidence="1">NIES-1697</strain>
    </source>
</reference>
<gene>
    <name evidence="1" type="ORF">NG743_01335</name>
</gene>
<evidence type="ECO:0000313" key="2">
    <source>
        <dbReference type="Proteomes" id="UP001057561"/>
    </source>
</evidence>
<sequence length="50" mass="6031">MDRQRGSHIIMVREEPRTTRGSREGWEPRLFRARGKAYPCGFNRFQYSRS</sequence>
<dbReference type="RefSeq" id="WP_257122187.1">
    <property type="nucleotide sequence ID" value="NZ_CP099464.1"/>
</dbReference>
<name>A0ABY5M2D8_9CYAN</name>
<evidence type="ECO:0000313" key="1">
    <source>
        <dbReference type="EMBL" id="UUO18085.1"/>
    </source>
</evidence>
<protein>
    <submittedName>
        <fullName evidence="1">Uncharacterized protein</fullName>
    </submittedName>
</protein>
<proteinExistence type="predicted"/>
<dbReference type="Proteomes" id="UP001057561">
    <property type="component" value="Chromosome"/>
</dbReference>
<keyword evidence="2" id="KW-1185">Reference proteome</keyword>
<organism evidence="1 2">
    <name type="scientific">Dolichospermum heterosporum TAC447</name>
    <dbReference type="NCBI Taxonomy" id="747523"/>
    <lineage>
        <taxon>Bacteria</taxon>
        <taxon>Bacillati</taxon>
        <taxon>Cyanobacteriota</taxon>
        <taxon>Cyanophyceae</taxon>
        <taxon>Nostocales</taxon>
        <taxon>Aphanizomenonaceae</taxon>
        <taxon>Dolichospermum</taxon>
        <taxon>Dolichospermum heterosporum</taxon>
    </lineage>
</organism>
<dbReference type="EMBL" id="CP099464">
    <property type="protein sequence ID" value="UUO18085.1"/>
    <property type="molecule type" value="Genomic_DNA"/>
</dbReference>
<accession>A0ABY5M2D8</accession>